<dbReference type="Proteomes" id="UP000886998">
    <property type="component" value="Unassembled WGS sequence"/>
</dbReference>
<sequence length="69" mass="8005">VRSPMNRDDDPSKCRCGKDEEIAPFTWRRGVSNKIIYDKNVAMEKARKEKLPVFSSNRRTVTPSEYDGQ</sequence>
<evidence type="ECO:0000313" key="1">
    <source>
        <dbReference type="EMBL" id="GFY38729.1"/>
    </source>
</evidence>
<feature type="non-terminal residue" evidence="1">
    <location>
        <position position="1"/>
    </location>
</feature>
<name>A0A8X6WQX5_9ARAC</name>
<evidence type="ECO:0000313" key="2">
    <source>
        <dbReference type="Proteomes" id="UP000886998"/>
    </source>
</evidence>
<organism evidence="1 2">
    <name type="scientific">Trichonephila inaurata madagascariensis</name>
    <dbReference type="NCBI Taxonomy" id="2747483"/>
    <lineage>
        <taxon>Eukaryota</taxon>
        <taxon>Metazoa</taxon>
        <taxon>Ecdysozoa</taxon>
        <taxon>Arthropoda</taxon>
        <taxon>Chelicerata</taxon>
        <taxon>Arachnida</taxon>
        <taxon>Araneae</taxon>
        <taxon>Araneomorphae</taxon>
        <taxon>Entelegynae</taxon>
        <taxon>Araneoidea</taxon>
        <taxon>Nephilidae</taxon>
        <taxon>Trichonephila</taxon>
        <taxon>Trichonephila inaurata</taxon>
    </lineage>
</organism>
<gene>
    <name evidence="1" type="ORF">TNIN_51861</name>
</gene>
<dbReference type="AlphaFoldDB" id="A0A8X6WQX5"/>
<keyword evidence="2" id="KW-1185">Reference proteome</keyword>
<reference evidence="1" key="1">
    <citation type="submission" date="2020-08" db="EMBL/GenBank/DDBJ databases">
        <title>Multicomponent nature underlies the extraordinary mechanical properties of spider dragline silk.</title>
        <authorList>
            <person name="Kono N."/>
            <person name="Nakamura H."/>
            <person name="Mori M."/>
            <person name="Yoshida Y."/>
            <person name="Ohtoshi R."/>
            <person name="Malay A.D."/>
            <person name="Moran D.A.P."/>
            <person name="Tomita M."/>
            <person name="Numata K."/>
            <person name="Arakawa K."/>
        </authorList>
    </citation>
    <scope>NUCLEOTIDE SEQUENCE</scope>
</reference>
<accession>A0A8X6WQX5</accession>
<proteinExistence type="predicted"/>
<dbReference type="EMBL" id="BMAV01001023">
    <property type="protein sequence ID" value="GFY38729.1"/>
    <property type="molecule type" value="Genomic_DNA"/>
</dbReference>
<comment type="caution">
    <text evidence="1">The sequence shown here is derived from an EMBL/GenBank/DDBJ whole genome shotgun (WGS) entry which is preliminary data.</text>
</comment>
<protein>
    <submittedName>
        <fullName evidence="1">Uncharacterized protein</fullName>
    </submittedName>
</protein>
<dbReference type="OrthoDB" id="6422239at2759"/>